<evidence type="ECO:0000313" key="4">
    <source>
        <dbReference type="EMBL" id="GLQ24408.1"/>
    </source>
</evidence>
<dbReference type="Pfam" id="PF13406">
    <property type="entry name" value="SLT_2"/>
    <property type="match status" value="1"/>
</dbReference>
<dbReference type="InterPro" id="IPR023346">
    <property type="entry name" value="Lysozyme-like_dom_sf"/>
</dbReference>
<dbReference type="NCBIfam" id="TIGR02283">
    <property type="entry name" value="MltB_2"/>
    <property type="match status" value="1"/>
</dbReference>
<dbReference type="SUPFAM" id="SSF47090">
    <property type="entry name" value="PGBD-like"/>
    <property type="match status" value="1"/>
</dbReference>
<dbReference type="Gene3D" id="1.10.8.350">
    <property type="entry name" value="Bacterial muramidase"/>
    <property type="match status" value="1"/>
</dbReference>
<dbReference type="InterPro" id="IPR036366">
    <property type="entry name" value="PGBDSf"/>
</dbReference>
<evidence type="ECO:0000259" key="2">
    <source>
        <dbReference type="Pfam" id="PF01471"/>
    </source>
</evidence>
<feature type="domain" description="Transglycosylase SLT" evidence="3">
    <location>
        <begin position="67"/>
        <end position="358"/>
    </location>
</feature>
<dbReference type="Pfam" id="PF01471">
    <property type="entry name" value="PG_binding_1"/>
    <property type="match status" value="1"/>
</dbReference>
<keyword evidence="1" id="KW-0732">Signal</keyword>
<dbReference type="PROSITE" id="PS51257">
    <property type="entry name" value="PROKAR_LIPOPROTEIN"/>
    <property type="match status" value="1"/>
</dbReference>
<sequence length="440" mass="47819">MRYYLLPLAILLSACATPQVDIQTSESAVNLSDAALLTAEAVTPPTAVLNTAATGQGDSAMAQAQRFAHWKDDFTRRAIAKGYSPQLLAITVGRATMNERALERDSSQPEFTRPVWSYIKSAASPERIERGQAELADHTAIFDELEQTYGVPRQILAAIWGLESSYGRILGNHDIINSLATFAFEGRRTKFGEAQLFASLDLIQSGAVRVEQLTGSWAGAMGMTQFIPTTFRDYAVDFDRNGNTDLWTSEADALASAANYLTRSGWRPNEPVMAEVVVPVDFDYSQSESTKKTVAAWTALGARPANGLQFSPAANQLEAKLLAPAGQRGPKLLVFKNFDVIKKYNNSTSYVMGIASLGEALGGQTSIRNPWPEDDQPLTFKDKENMQKALTAKGFDTGGVDGQVGPATRRAIRAWQSANGLPADGYVEQRLLARIMAPGR</sequence>
<name>A0ABQ5VA83_9PROT</name>
<comment type="caution">
    <text evidence="4">The sequence shown here is derived from an EMBL/GenBank/DDBJ whole genome shotgun (WGS) entry which is preliminary data.</text>
</comment>
<evidence type="ECO:0000259" key="3">
    <source>
        <dbReference type="Pfam" id="PF13406"/>
    </source>
</evidence>
<accession>A0ABQ5VA83</accession>
<feature type="chain" id="PRO_5045600046" description="Lytic murein transglycosylase" evidence="1">
    <location>
        <begin position="19"/>
        <end position="440"/>
    </location>
</feature>
<dbReference type="InterPro" id="IPR043426">
    <property type="entry name" value="MltB-like"/>
</dbReference>
<evidence type="ECO:0000313" key="5">
    <source>
        <dbReference type="Proteomes" id="UP001161391"/>
    </source>
</evidence>
<dbReference type="Gene3D" id="1.10.530.10">
    <property type="match status" value="1"/>
</dbReference>
<keyword evidence="5" id="KW-1185">Reference proteome</keyword>
<dbReference type="RefSeq" id="WP_284390776.1">
    <property type="nucleotide sequence ID" value="NZ_BSNK01000002.1"/>
</dbReference>
<reference evidence="4" key="1">
    <citation type="journal article" date="2014" name="Int. J. Syst. Evol. Microbiol.">
        <title>Complete genome of a new Firmicutes species belonging to the dominant human colonic microbiota ('Ruminococcus bicirculans') reveals two chromosomes and a selective capacity to utilize plant glucans.</title>
        <authorList>
            <consortium name="NISC Comparative Sequencing Program"/>
            <person name="Wegmann U."/>
            <person name="Louis P."/>
            <person name="Goesmann A."/>
            <person name="Henrissat B."/>
            <person name="Duncan S.H."/>
            <person name="Flint H.J."/>
        </authorList>
    </citation>
    <scope>NUCLEOTIDE SEQUENCE</scope>
    <source>
        <strain evidence="4">NBRC 108219</strain>
    </source>
</reference>
<protein>
    <recommendedName>
        <fullName evidence="6">Lytic murein transglycosylase</fullName>
    </recommendedName>
</protein>
<feature type="signal peptide" evidence="1">
    <location>
        <begin position="1"/>
        <end position="18"/>
    </location>
</feature>
<dbReference type="EMBL" id="BSNK01000002">
    <property type="protein sequence ID" value="GLQ24408.1"/>
    <property type="molecule type" value="Genomic_DNA"/>
</dbReference>
<gene>
    <name evidence="4" type="ORF">GCM10007853_22820</name>
</gene>
<dbReference type="InterPro" id="IPR002477">
    <property type="entry name" value="Peptidoglycan-bd-like"/>
</dbReference>
<dbReference type="Proteomes" id="UP001161391">
    <property type="component" value="Unassembled WGS sequence"/>
</dbReference>
<dbReference type="InterPro" id="IPR011970">
    <property type="entry name" value="MltB_2"/>
</dbReference>
<dbReference type="Gene3D" id="1.10.101.10">
    <property type="entry name" value="PGBD-like superfamily/PGBD"/>
    <property type="match status" value="1"/>
</dbReference>
<dbReference type="CDD" id="cd13399">
    <property type="entry name" value="Slt35-like"/>
    <property type="match status" value="1"/>
</dbReference>
<organism evidence="4 5">
    <name type="scientific">Algimonas ampicilliniresistens</name>
    <dbReference type="NCBI Taxonomy" id="1298735"/>
    <lineage>
        <taxon>Bacteria</taxon>
        <taxon>Pseudomonadati</taxon>
        <taxon>Pseudomonadota</taxon>
        <taxon>Alphaproteobacteria</taxon>
        <taxon>Maricaulales</taxon>
        <taxon>Robiginitomaculaceae</taxon>
        <taxon>Algimonas</taxon>
    </lineage>
</organism>
<feature type="domain" description="Peptidoglycan binding-like" evidence="2">
    <location>
        <begin position="384"/>
        <end position="434"/>
    </location>
</feature>
<evidence type="ECO:0000256" key="1">
    <source>
        <dbReference type="SAM" id="SignalP"/>
    </source>
</evidence>
<evidence type="ECO:0008006" key="6">
    <source>
        <dbReference type="Google" id="ProtNLM"/>
    </source>
</evidence>
<dbReference type="PANTHER" id="PTHR30163">
    <property type="entry name" value="MEMBRANE-BOUND LYTIC MUREIN TRANSGLYCOSYLASE B"/>
    <property type="match status" value="1"/>
</dbReference>
<dbReference type="PANTHER" id="PTHR30163:SF8">
    <property type="entry name" value="LYTIC MUREIN TRANSGLYCOSYLASE"/>
    <property type="match status" value="1"/>
</dbReference>
<dbReference type="InterPro" id="IPR031304">
    <property type="entry name" value="SLT_2"/>
</dbReference>
<dbReference type="SUPFAM" id="SSF53955">
    <property type="entry name" value="Lysozyme-like"/>
    <property type="match status" value="1"/>
</dbReference>
<dbReference type="InterPro" id="IPR036365">
    <property type="entry name" value="PGBD-like_sf"/>
</dbReference>
<proteinExistence type="predicted"/>
<reference evidence="4" key="2">
    <citation type="submission" date="2023-01" db="EMBL/GenBank/DDBJ databases">
        <title>Draft genome sequence of Algimonas ampicilliniresistens strain NBRC 108219.</title>
        <authorList>
            <person name="Sun Q."/>
            <person name="Mori K."/>
        </authorList>
    </citation>
    <scope>NUCLEOTIDE SEQUENCE</scope>
    <source>
        <strain evidence="4">NBRC 108219</strain>
    </source>
</reference>